<keyword evidence="4 7" id="KW-0812">Transmembrane</keyword>
<feature type="transmembrane region" description="Helical" evidence="7">
    <location>
        <begin position="296"/>
        <end position="318"/>
    </location>
</feature>
<dbReference type="PANTHER" id="PTHR23517">
    <property type="entry name" value="RESISTANCE PROTEIN MDTM, PUTATIVE-RELATED-RELATED"/>
    <property type="match status" value="1"/>
</dbReference>
<evidence type="ECO:0000256" key="7">
    <source>
        <dbReference type="SAM" id="Phobius"/>
    </source>
</evidence>
<dbReference type="Proteomes" id="UP000198402">
    <property type="component" value="Unassembled WGS sequence"/>
</dbReference>
<protein>
    <submittedName>
        <fullName evidence="9">Major facilitator superfamily transporter</fullName>
    </submittedName>
</protein>
<gene>
    <name evidence="9" type="ORF">IWT126_01349</name>
</gene>
<comment type="subcellular location">
    <subcellularLocation>
        <location evidence="1">Cell membrane</location>
        <topology evidence="1">Multi-pass membrane protein</topology>
    </subcellularLocation>
</comment>
<feature type="domain" description="Major facilitator superfamily (MFS) profile" evidence="8">
    <location>
        <begin position="206"/>
        <end position="388"/>
    </location>
</feature>
<keyword evidence="5 7" id="KW-1133">Transmembrane helix</keyword>
<evidence type="ECO:0000256" key="2">
    <source>
        <dbReference type="ARBA" id="ARBA00022448"/>
    </source>
</evidence>
<dbReference type="AlphaFoldDB" id="A0A1Z5IHU0"/>
<feature type="transmembrane region" description="Helical" evidence="7">
    <location>
        <begin position="75"/>
        <end position="94"/>
    </location>
</feature>
<feature type="transmembrane region" description="Helical" evidence="7">
    <location>
        <begin position="330"/>
        <end position="353"/>
    </location>
</feature>
<feature type="transmembrane region" description="Helical" evidence="7">
    <location>
        <begin position="359"/>
        <end position="379"/>
    </location>
</feature>
<dbReference type="STRING" id="1302250.GCA_001313225_00958"/>
<evidence type="ECO:0000259" key="8">
    <source>
        <dbReference type="PROSITE" id="PS50850"/>
    </source>
</evidence>
<keyword evidence="10" id="KW-1185">Reference proteome</keyword>
<dbReference type="RefSeq" id="WP_054654278.1">
    <property type="nucleotide sequence ID" value="NZ_BBFL01000003.1"/>
</dbReference>
<feature type="transmembrane region" description="Helical" evidence="7">
    <location>
        <begin position="244"/>
        <end position="261"/>
    </location>
</feature>
<dbReference type="PANTHER" id="PTHR23517:SF10">
    <property type="entry name" value="MAJOR FACILITATOR SUPERFAMILY (MFS) PROFILE DOMAIN-CONTAINING PROTEIN"/>
    <property type="match status" value="1"/>
</dbReference>
<sequence>MIQTRKEVRLPSLFTANLMLNAGAAFMWPLTTVYMNQTLGESLTTSGTVLLFMSLLMIVGNYIGGIMFDRWSPYLAGLIGSGMSLAAIIILIFFHSWPIYAIMLFVVGFGDGISATVENSYAAAIKSTSTRQVFNLMYIGINVGAVIGTLLVGYLFDLGITLVFLVTSFCYIMLFLLMLTEFKVDVTPTKNTKENGATVAKANLRVIWLVCLMIFAIYASYTLWESVLSVHMTNLHIPFRNYSLLWTLNGILIVIGQPLSNRIFTKYKISTQAGFGILILALSFFSLIFASHYGAFVGVMVIVTLGEMIGFPAIPVWVDELAKNGQKGKYQGMYNVALSLGRAMGPLVGGVMIDLFNYRILFLTAGSAILLTMCLALLANSRLLKTNH</sequence>
<feature type="transmembrane region" description="Helical" evidence="7">
    <location>
        <begin position="12"/>
        <end position="31"/>
    </location>
</feature>
<feature type="transmembrane region" description="Helical" evidence="7">
    <location>
        <begin position="273"/>
        <end position="290"/>
    </location>
</feature>
<keyword evidence="3" id="KW-1003">Cell membrane</keyword>
<keyword evidence="6 7" id="KW-0472">Membrane</keyword>
<dbReference type="SUPFAM" id="SSF103473">
    <property type="entry name" value="MFS general substrate transporter"/>
    <property type="match status" value="1"/>
</dbReference>
<feature type="transmembrane region" description="Helical" evidence="7">
    <location>
        <begin position="202"/>
        <end position="224"/>
    </location>
</feature>
<feature type="transmembrane region" description="Helical" evidence="7">
    <location>
        <begin position="100"/>
        <end position="121"/>
    </location>
</feature>
<evidence type="ECO:0000313" key="9">
    <source>
        <dbReference type="EMBL" id="GAX01323.1"/>
    </source>
</evidence>
<dbReference type="GO" id="GO:0005886">
    <property type="term" value="C:plasma membrane"/>
    <property type="evidence" value="ECO:0007669"/>
    <property type="project" value="UniProtKB-SubCell"/>
</dbReference>
<keyword evidence="2" id="KW-0813">Transport</keyword>
<evidence type="ECO:0000256" key="5">
    <source>
        <dbReference type="ARBA" id="ARBA00022989"/>
    </source>
</evidence>
<feature type="transmembrane region" description="Helical" evidence="7">
    <location>
        <begin position="162"/>
        <end position="182"/>
    </location>
</feature>
<evidence type="ECO:0000256" key="1">
    <source>
        <dbReference type="ARBA" id="ARBA00004651"/>
    </source>
</evidence>
<accession>A0A1Z5IHU0</accession>
<dbReference type="InterPro" id="IPR050171">
    <property type="entry name" value="MFS_Transporters"/>
</dbReference>
<dbReference type="Pfam" id="PF07690">
    <property type="entry name" value="MFS_1"/>
    <property type="match status" value="1"/>
</dbReference>
<dbReference type="InterPro" id="IPR020846">
    <property type="entry name" value="MFS_dom"/>
</dbReference>
<dbReference type="CDD" id="cd17329">
    <property type="entry name" value="MFS_MdtH_MDR_like"/>
    <property type="match status" value="1"/>
</dbReference>
<dbReference type="Gene3D" id="1.20.1250.20">
    <property type="entry name" value="MFS general substrate transporter like domains"/>
    <property type="match status" value="2"/>
</dbReference>
<dbReference type="OrthoDB" id="3268460at2"/>
<dbReference type="GO" id="GO:0022857">
    <property type="term" value="F:transmembrane transporter activity"/>
    <property type="evidence" value="ECO:0007669"/>
    <property type="project" value="InterPro"/>
</dbReference>
<dbReference type="EMBL" id="BCMG01000006">
    <property type="protein sequence ID" value="GAX01323.1"/>
    <property type="molecule type" value="Genomic_DNA"/>
</dbReference>
<feature type="transmembrane region" description="Helical" evidence="7">
    <location>
        <begin position="133"/>
        <end position="156"/>
    </location>
</feature>
<organism evidence="9 10">
    <name type="scientific">Secundilactobacillus silagei JCM 19001</name>
    <dbReference type="NCBI Taxonomy" id="1302250"/>
    <lineage>
        <taxon>Bacteria</taxon>
        <taxon>Bacillati</taxon>
        <taxon>Bacillota</taxon>
        <taxon>Bacilli</taxon>
        <taxon>Lactobacillales</taxon>
        <taxon>Lactobacillaceae</taxon>
        <taxon>Secundilactobacillus</taxon>
    </lineage>
</organism>
<comment type="caution">
    <text evidence="9">The sequence shown here is derived from an EMBL/GenBank/DDBJ whole genome shotgun (WGS) entry which is preliminary data.</text>
</comment>
<dbReference type="InterPro" id="IPR036259">
    <property type="entry name" value="MFS_trans_sf"/>
</dbReference>
<evidence type="ECO:0000256" key="6">
    <source>
        <dbReference type="ARBA" id="ARBA00023136"/>
    </source>
</evidence>
<evidence type="ECO:0000313" key="10">
    <source>
        <dbReference type="Proteomes" id="UP000198402"/>
    </source>
</evidence>
<dbReference type="PROSITE" id="PS50850">
    <property type="entry name" value="MFS"/>
    <property type="match status" value="1"/>
</dbReference>
<reference evidence="9 10" key="1">
    <citation type="submission" date="2015-11" db="EMBL/GenBank/DDBJ databases">
        <title>Draft genome sequences of new species of the genus Lactobacillus isolated from orchardgrass silage.</title>
        <authorList>
            <person name="Tohno M."/>
            <person name="Tanizawa Y."/>
            <person name="Arita M."/>
        </authorList>
    </citation>
    <scope>NUCLEOTIDE SEQUENCE [LARGE SCALE GENOMIC DNA]</scope>
    <source>
        <strain evidence="9 10">IWT126</strain>
    </source>
</reference>
<dbReference type="InterPro" id="IPR011701">
    <property type="entry name" value="MFS"/>
</dbReference>
<feature type="transmembrane region" description="Helical" evidence="7">
    <location>
        <begin position="43"/>
        <end position="63"/>
    </location>
</feature>
<evidence type="ECO:0000256" key="4">
    <source>
        <dbReference type="ARBA" id="ARBA00022692"/>
    </source>
</evidence>
<evidence type="ECO:0000256" key="3">
    <source>
        <dbReference type="ARBA" id="ARBA00022475"/>
    </source>
</evidence>
<name>A0A1Z5IHU0_9LACO</name>
<proteinExistence type="predicted"/>